<gene>
    <name evidence="1" type="ORF">HPB47_004108</name>
</gene>
<feature type="non-terminal residue" evidence="1">
    <location>
        <position position="1"/>
    </location>
</feature>
<accession>A0AC60PHR1</accession>
<name>A0AC60PHR1_IXOPE</name>
<dbReference type="Proteomes" id="UP000805193">
    <property type="component" value="Unassembled WGS sequence"/>
</dbReference>
<evidence type="ECO:0000313" key="1">
    <source>
        <dbReference type="EMBL" id="KAG0419437.1"/>
    </source>
</evidence>
<dbReference type="EMBL" id="JABSTQ010010622">
    <property type="protein sequence ID" value="KAG0419437.1"/>
    <property type="molecule type" value="Genomic_DNA"/>
</dbReference>
<protein>
    <submittedName>
        <fullName evidence="1">Uncharacterized protein</fullName>
    </submittedName>
</protein>
<evidence type="ECO:0000313" key="2">
    <source>
        <dbReference type="Proteomes" id="UP000805193"/>
    </source>
</evidence>
<sequence length="317" mass="36031">ELQFGVGRLQHRSSAIVFRSFKEMVAGVGLLAAKPGRRVAEYLLLAEVTPVAELRETRLPRLSKRTRRGACVGASSVGVRRLSQQRQQTARPRGRNGFEQRANAIFDEVREIRRKSETGDFEVPKLFLVERLSREFGLPYWEKDILKVLKLLESKEDKKAGIHRPVGSVAIVKNTPFMCRMLWRVKHLVRVTPITFPDGEPREGEYAGTHLGRDGVFRRVPHIDELRLAATETERKKLDGKEIAKCVGRREKKRTAERGASGGLPAKEGEERAARGWGRAGTIDPFWLVWPMTNPGEFHQRGSDQDRRKWRALTIPA</sequence>
<comment type="caution">
    <text evidence="1">The sequence shown here is derived from an EMBL/GenBank/DDBJ whole genome shotgun (WGS) entry which is preliminary data.</text>
</comment>
<organism evidence="1 2">
    <name type="scientific">Ixodes persulcatus</name>
    <name type="common">Taiga tick</name>
    <dbReference type="NCBI Taxonomy" id="34615"/>
    <lineage>
        <taxon>Eukaryota</taxon>
        <taxon>Metazoa</taxon>
        <taxon>Ecdysozoa</taxon>
        <taxon>Arthropoda</taxon>
        <taxon>Chelicerata</taxon>
        <taxon>Arachnida</taxon>
        <taxon>Acari</taxon>
        <taxon>Parasitiformes</taxon>
        <taxon>Ixodida</taxon>
        <taxon>Ixodoidea</taxon>
        <taxon>Ixodidae</taxon>
        <taxon>Ixodinae</taxon>
        <taxon>Ixodes</taxon>
    </lineage>
</organism>
<proteinExistence type="predicted"/>
<keyword evidence="2" id="KW-1185">Reference proteome</keyword>
<reference evidence="1 2" key="1">
    <citation type="journal article" date="2020" name="Cell">
        <title>Large-Scale Comparative Analyses of Tick Genomes Elucidate Their Genetic Diversity and Vector Capacities.</title>
        <authorList>
            <consortium name="Tick Genome and Microbiome Consortium (TIGMIC)"/>
            <person name="Jia N."/>
            <person name="Wang J."/>
            <person name="Shi W."/>
            <person name="Du L."/>
            <person name="Sun Y."/>
            <person name="Zhan W."/>
            <person name="Jiang J.F."/>
            <person name="Wang Q."/>
            <person name="Zhang B."/>
            <person name="Ji P."/>
            <person name="Bell-Sakyi L."/>
            <person name="Cui X.M."/>
            <person name="Yuan T.T."/>
            <person name="Jiang B.G."/>
            <person name="Yang W.F."/>
            <person name="Lam T.T."/>
            <person name="Chang Q.C."/>
            <person name="Ding S.J."/>
            <person name="Wang X.J."/>
            <person name="Zhu J.G."/>
            <person name="Ruan X.D."/>
            <person name="Zhao L."/>
            <person name="Wei J.T."/>
            <person name="Ye R.Z."/>
            <person name="Que T.C."/>
            <person name="Du C.H."/>
            <person name="Zhou Y.H."/>
            <person name="Cheng J.X."/>
            <person name="Dai P.F."/>
            <person name="Guo W.B."/>
            <person name="Han X.H."/>
            <person name="Huang E.J."/>
            <person name="Li L.F."/>
            <person name="Wei W."/>
            <person name="Gao Y.C."/>
            <person name="Liu J.Z."/>
            <person name="Shao H.Z."/>
            <person name="Wang X."/>
            <person name="Wang C.C."/>
            <person name="Yang T.C."/>
            <person name="Huo Q.B."/>
            <person name="Li W."/>
            <person name="Chen H.Y."/>
            <person name="Chen S.E."/>
            <person name="Zhou L.G."/>
            <person name="Ni X.B."/>
            <person name="Tian J.H."/>
            <person name="Sheng Y."/>
            <person name="Liu T."/>
            <person name="Pan Y.S."/>
            <person name="Xia L.Y."/>
            <person name="Li J."/>
            <person name="Zhao F."/>
            <person name="Cao W.C."/>
        </authorList>
    </citation>
    <scope>NUCLEOTIDE SEQUENCE [LARGE SCALE GENOMIC DNA]</scope>
    <source>
        <strain evidence="1">Iper-2018</strain>
    </source>
</reference>